<dbReference type="Pfam" id="PF08044">
    <property type="entry name" value="DUF1707"/>
    <property type="match status" value="1"/>
</dbReference>
<reference evidence="5" key="1">
    <citation type="journal article" date="2019" name="Int. J. Syst. Evol. Microbiol.">
        <title>The Global Catalogue of Microorganisms (GCM) 10K type strain sequencing project: providing services to taxonomists for standard genome sequencing and annotation.</title>
        <authorList>
            <consortium name="The Broad Institute Genomics Platform"/>
            <consortium name="The Broad Institute Genome Sequencing Center for Infectious Disease"/>
            <person name="Wu L."/>
            <person name="Ma J."/>
        </authorList>
    </citation>
    <scope>NUCLEOTIDE SEQUENCE [LARGE SCALE GENOMIC DNA]</scope>
    <source>
        <strain evidence="5">JCM 15933</strain>
    </source>
</reference>
<accession>A0ABP4KQS4</accession>
<feature type="domain" description="DUF1707" evidence="3">
    <location>
        <begin position="14"/>
        <end position="66"/>
    </location>
</feature>
<proteinExistence type="predicted"/>
<dbReference type="EMBL" id="BAAAQD010000003">
    <property type="protein sequence ID" value="GAA1508322.1"/>
    <property type="molecule type" value="Genomic_DNA"/>
</dbReference>
<sequence>MPPPDEARPHAPAMRASDEDRRRVIDALQHHTQAGRLTLDEFADRCDTVLAAKTLAELRAATHDLPALPPAPTPAPAGTSNDRHVLWVFAIALVAAVLLGIVYAAFH</sequence>
<keyword evidence="2" id="KW-1133">Transmembrane helix</keyword>
<feature type="region of interest" description="Disordered" evidence="1">
    <location>
        <begin position="1"/>
        <end position="20"/>
    </location>
</feature>
<dbReference type="InterPro" id="IPR012551">
    <property type="entry name" value="DUF1707_SHOCT-like"/>
</dbReference>
<dbReference type="RefSeq" id="WP_344501796.1">
    <property type="nucleotide sequence ID" value="NZ_BAAAQD010000003.1"/>
</dbReference>
<dbReference type="Proteomes" id="UP001501470">
    <property type="component" value="Unassembled WGS sequence"/>
</dbReference>
<evidence type="ECO:0000256" key="2">
    <source>
        <dbReference type="SAM" id="Phobius"/>
    </source>
</evidence>
<organism evidence="4 5">
    <name type="scientific">Dactylosporangium maewongense</name>
    <dbReference type="NCBI Taxonomy" id="634393"/>
    <lineage>
        <taxon>Bacteria</taxon>
        <taxon>Bacillati</taxon>
        <taxon>Actinomycetota</taxon>
        <taxon>Actinomycetes</taxon>
        <taxon>Micromonosporales</taxon>
        <taxon>Micromonosporaceae</taxon>
        <taxon>Dactylosporangium</taxon>
    </lineage>
</organism>
<keyword evidence="2" id="KW-0812">Transmembrane</keyword>
<evidence type="ECO:0000259" key="3">
    <source>
        <dbReference type="Pfam" id="PF08044"/>
    </source>
</evidence>
<dbReference type="PANTHER" id="PTHR40763:SF4">
    <property type="entry name" value="DUF1707 DOMAIN-CONTAINING PROTEIN"/>
    <property type="match status" value="1"/>
</dbReference>
<protein>
    <recommendedName>
        <fullName evidence="3">DUF1707 domain-containing protein</fullName>
    </recommendedName>
</protein>
<gene>
    <name evidence="4" type="ORF">GCM10009827_023180</name>
</gene>
<keyword evidence="2" id="KW-0472">Membrane</keyword>
<evidence type="ECO:0000313" key="4">
    <source>
        <dbReference type="EMBL" id="GAA1508322.1"/>
    </source>
</evidence>
<comment type="caution">
    <text evidence="4">The sequence shown here is derived from an EMBL/GenBank/DDBJ whole genome shotgun (WGS) entry which is preliminary data.</text>
</comment>
<dbReference type="PANTHER" id="PTHR40763">
    <property type="entry name" value="MEMBRANE PROTEIN-RELATED"/>
    <property type="match status" value="1"/>
</dbReference>
<evidence type="ECO:0000313" key="5">
    <source>
        <dbReference type="Proteomes" id="UP001501470"/>
    </source>
</evidence>
<keyword evidence="5" id="KW-1185">Reference proteome</keyword>
<name>A0ABP4KQS4_9ACTN</name>
<feature type="transmembrane region" description="Helical" evidence="2">
    <location>
        <begin position="85"/>
        <end position="106"/>
    </location>
</feature>
<evidence type="ECO:0000256" key="1">
    <source>
        <dbReference type="SAM" id="MobiDB-lite"/>
    </source>
</evidence>